<evidence type="ECO:0000256" key="3">
    <source>
        <dbReference type="SAM" id="MobiDB-lite"/>
    </source>
</evidence>
<dbReference type="Proteomes" id="UP000318582">
    <property type="component" value="Unassembled WGS sequence"/>
</dbReference>
<reference evidence="5 6" key="1">
    <citation type="journal article" date="2019" name="Sci. Rep.">
        <title>Comparative genomics of chytrid fungi reveal insights into the obligate biotrophic and pathogenic lifestyle of Synchytrium endobioticum.</title>
        <authorList>
            <person name="van de Vossenberg B.T.L.H."/>
            <person name="Warris S."/>
            <person name="Nguyen H.D.T."/>
            <person name="van Gent-Pelzer M.P.E."/>
            <person name="Joly D.L."/>
            <person name="van de Geest H.C."/>
            <person name="Bonants P.J.M."/>
            <person name="Smith D.S."/>
            <person name="Levesque C.A."/>
            <person name="van der Lee T.A.J."/>
        </authorList>
    </citation>
    <scope>NUCLEOTIDE SEQUENCE [LARGE SCALE GENOMIC DNA]</scope>
    <source>
        <strain evidence="5 6">CBS 809.83</strain>
    </source>
</reference>
<gene>
    <name evidence="5" type="ORF">PhCBS80983_g03343</name>
</gene>
<dbReference type="InterPro" id="IPR058771">
    <property type="entry name" value="PWI_CCDC43"/>
</dbReference>
<sequence>MDSAEWDAWLAGKLDRELGIADETFAEYITQLCSEDTMEADERREVIVEFLNEAAEGKPVETVVEEILVKYSEMRDAAAAKEIEEKVRLRDAAKQKELEALQSGTSSTPDTRAGKRALTTEEKLARERVLAQYGYEEDEVVETENGEVEFVYKGKNDGKGADIDSALLPKNDNAERVKAEEQAKKAKAAAEHAKNVQRNKELLEKQKQKVEKEKEKKRTQKKEKRRM</sequence>
<feature type="compositionally biased region" description="Basic residues" evidence="3">
    <location>
        <begin position="217"/>
        <end position="227"/>
    </location>
</feature>
<evidence type="ECO:0000259" key="4">
    <source>
        <dbReference type="Pfam" id="PF26091"/>
    </source>
</evidence>
<comment type="similarity">
    <text evidence="1">Belongs to the CCDC43 family.</text>
</comment>
<evidence type="ECO:0000256" key="2">
    <source>
        <dbReference type="ARBA" id="ARBA00023054"/>
    </source>
</evidence>
<accession>A0A507E2V7</accession>
<feature type="domain" description="CCDC43 PWI-like" evidence="4">
    <location>
        <begin position="3"/>
        <end position="75"/>
    </location>
</feature>
<organism evidence="5 6">
    <name type="scientific">Powellomyces hirtus</name>
    <dbReference type="NCBI Taxonomy" id="109895"/>
    <lineage>
        <taxon>Eukaryota</taxon>
        <taxon>Fungi</taxon>
        <taxon>Fungi incertae sedis</taxon>
        <taxon>Chytridiomycota</taxon>
        <taxon>Chytridiomycota incertae sedis</taxon>
        <taxon>Chytridiomycetes</taxon>
        <taxon>Spizellomycetales</taxon>
        <taxon>Powellomycetaceae</taxon>
        <taxon>Powellomyces</taxon>
    </lineage>
</organism>
<dbReference type="AlphaFoldDB" id="A0A507E2V7"/>
<proteinExistence type="inferred from homology"/>
<feature type="compositionally biased region" description="Basic and acidic residues" evidence="3">
    <location>
        <begin position="172"/>
        <end position="216"/>
    </location>
</feature>
<evidence type="ECO:0000313" key="5">
    <source>
        <dbReference type="EMBL" id="TPX58122.1"/>
    </source>
</evidence>
<dbReference type="EMBL" id="QEAQ01000041">
    <property type="protein sequence ID" value="TPX58122.1"/>
    <property type="molecule type" value="Genomic_DNA"/>
</dbReference>
<dbReference type="Pfam" id="PF26091">
    <property type="entry name" value="PWI_CCDC43"/>
    <property type="match status" value="1"/>
</dbReference>
<dbReference type="PANTHER" id="PTHR31684:SF2">
    <property type="entry name" value="COILED-COIL DOMAIN-CONTAINING PROTEIN 43"/>
    <property type="match status" value="1"/>
</dbReference>
<feature type="region of interest" description="Disordered" evidence="3">
    <location>
        <begin position="154"/>
        <end position="227"/>
    </location>
</feature>
<dbReference type="InterPro" id="IPR037666">
    <property type="entry name" value="CCDC43"/>
</dbReference>
<dbReference type="PANTHER" id="PTHR31684">
    <property type="entry name" value="COILED-COIL DOMAIN-CONTAINING PROTEIN 43"/>
    <property type="match status" value="1"/>
</dbReference>
<evidence type="ECO:0000313" key="6">
    <source>
        <dbReference type="Proteomes" id="UP000318582"/>
    </source>
</evidence>
<keyword evidence="6" id="KW-1185">Reference proteome</keyword>
<keyword evidence="2" id="KW-0175">Coiled coil</keyword>
<feature type="region of interest" description="Disordered" evidence="3">
    <location>
        <begin position="97"/>
        <end position="118"/>
    </location>
</feature>
<evidence type="ECO:0000256" key="1">
    <source>
        <dbReference type="ARBA" id="ARBA00005305"/>
    </source>
</evidence>
<name>A0A507E2V7_9FUNG</name>
<comment type="caution">
    <text evidence="5">The sequence shown here is derived from an EMBL/GenBank/DDBJ whole genome shotgun (WGS) entry which is preliminary data.</text>
</comment>
<protein>
    <recommendedName>
        <fullName evidence="4">CCDC43 PWI-like domain-containing protein</fullName>
    </recommendedName>
</protein>